<feature type="binding site" evidence="9">
    <location>
        <position position="363"/>
    </location>
    <ligand>
        <name>L-aspartate</name>
        <dbReference type="ChEBI" id="CHEBI:29991"/>
    </ligand>
</feature>
<dbReference type="GO" id="GO:0004815">
    <property type="term" value="F:aspartate-tRNA ligase activity"/>
    <property type="evidence" value="ECO:0007669"/>
    <property type="project" value="UniProtKB-UniRule"/>
</dbReference>
<accession>A0A1G2KX63</accession>
<comment type="caution">
    <text evidence="11">The sequence shown here is derived from an EMBL/GenBank/DDBJ whole genome shotgun (WGS) entry which is preliminary data.</text>
</comment>
<feature type="region of interest" description="Aspartate" evidence="9">
    <location>
        <begin position="190"/>
        <end position="193"/>
    </location>
</feature>
<dbReference type="PROSITE" id="PS50862">
    <property type="entry name" value="AA_TRNA_LIGASE_II"/>
    <property type="match status" value="1"/>
</dbReference>
<dbReference type="Gene3D" id="2.40.50.140">
    <property type="entry name" value="Nucleic acid-binding proteins"/>
    <property type="match status" value="1"/>
</dbReference>
<evidence type="ECO:0000256" key="3">
    <source>
        <dbReference type="ARBA" id="ARBA00022490"/>
    </source>
</evidence>
<dbReference type="GO" id="GO:0006422">
    <property type="term" value="P:aspartyl-tRNA aminoacylation"/>
    <property type="evidence" value="ECO:0007669"/>
    <property type="project" value="UniProtKB-UniRule"/>
</dbReference>
<dbReference type="SUPFAM" id="SSF55681">
    <property type="entry name" value="Class II aaRS and biotin synthetases"/>
    <property type="match status" value="1"/>
</dbReference>
<dbReference type="PANTHER" id="PTHR43450">
    <property type="entry name" value="ASPARTYL-TRNA SYNTHETASE"/>
    <property type="match status" value="1"/>
</dbReference>
<evidence type="ECO:0000256" key="6">
    <source>
        <dbReference type="ARBA" id="ARBA00022840"/>
    </source>
</evidence>
<protein>
    <recommendedName>
        <fullName evidence="9">Aspartate--tRNA(Asp/Asn) ligase</fullName>
        <ecNumber evidence="9">6.1.1.23</ecNumber>
    </recommendedName>
    <alternativeName>
        <fullName evidence="9">Aspartyl-tRNA synthetase</fullName>
        <shortName evidence="9">AspRS</shortName>
    </alternativeName>
    <alternativeName>
        <fullName evidence="9">Non-discriminating aspartyl-tRNA synthetase</fullName>
        <shortName evidence="9">ND-AspRS</shortName>
    </alternativeName>
</protein>
<dbReference type="Gene3D" id="3.30.930.10">
    <property type="entry name" value="Bira Bifunctional Protein, Domain 2"/>
    <property type="match status" value="1"/>
</dbReference>
<dbReference type="GO" id="GO:0003723">
    <property type="term" value="F:RNA binding"/>
    <property type="evidence" value="ECO:0007669"/>
    <property type="project" value="TreeGrafter"/>
</dbReference>
<feature type="binding site" evidence="9">
    <location>
        <position position="212"/>
    </location>
    <ligand>
        <name>L-aspartate</name>
        <dbReference type="ChEBI" id="CHEBI:29991"/>
    </ligand>
</feature>
<keyword evidence="8 9" id="KW-0030">Aminoacyl-tRNA synthetase</keyword>
<dbReference type="GO" id="GO:0017101">
    <property type="term" value="C:aminoacyl-tRNA synthetase multienzyme complex"/>
    <property type="evidence" value="ECO:0007669"/>
    <property type="project" value="TreeGrafter"/>
</dbReference>
<evidence type="ECO:0000256" key="9">
    <source>
        <dbReference type="HAMAP-Rule" id="MF_02075"/>
    </source>
</evidence>
<comment type="catalytic activity">
    <reaction evidence="9">
        <text>tRNA(Asx) + L-aspartate + ATP = L-aspartyl-tRNA(Asx) + AMP + diphosphate</text>
        <dbReference type="Rhea" id="RHEA:18349"/>
        <dbReference type="Rhea" id="RHEA-COMP:9710"/>
        <dbReference type="Rhea" id="RHEA-COMP:9711"/>
        <dbReference type="ChEBI" id="CHEBI:29991"/>
        <dbReference type="ChEBI" id="CHEBI:30616"/>
        <dbReference type="ChEBI" id="CHEBI:33019"/>
        <dbReference type="ChEBI" id="CHEBI:78442"/>
        <dbReference type="ChEBI" id="CHEBI:78516"/>
        <dbReference type="ChEBI" id="CHEBI:456215"/>
        <dbReference type="EC" id="6.1.1.23"/>
    </reaction>
</comment>
<evidence type="ECO:0000256" key="8">
    <source>
        <dbReference type="ARBA" id="ARBA00023146"/>
    </source>
</evidence>
<organism evidence="11 12">
    <name type="scientific">Candidatus Sungbacteria bacterium RIFCSPHIGHO2_02_FULL_52_23</name>
    <dbReference type="NCBI Taxonomy" id="1802274"/>
    <lineage>
        <taxon>Bacteria</taxon>
        <taxon>Candidatus Sungiibacteriota</taxon>
    </lineage>
</organism>
<evidence type="ECO:0000256" key="4">
    <source>
        <dbReference type="ARBA" id="ARBA00022598"/>
    </source>
</evidence>
<evidence type="ECO:0000256" key="5">
    <source>
        <dbReference type="ARBA" id="ARBA00022741"/>
    </source>
</evidence>
<dbReference type="InterPro" id="IPR045864">
    <property type="entry name" value="aa-tRNA-synth_II/BPL/LPL"/>
</dbReference>
<proteinExistence type="inferred from homology"/>
<keyword evidence="4 9" id="KW-0436">Ligase</keyword>
<feature type="binding site" evidence="9">
    <location>
        <position position="168"/>
    </location>
    <ligand>
        <name>L-aspartate</name>
        <dbReference type="ChEBI" id="CHEBI:29991"/>
    </ligand>
</feature>
<comment type="similarity">
    <text evidence="2 9">Belongs to the class-II aminoacyl-tRNA synthetase family. Type 2 subfamily.</text>
</comment>
<dbReference type="SUPFAM" id="SSF50249">
    <property type="entry name" value="Nucleic acid-binding proteins"/>
    <property type="match status" value="1"/>
</dbReference>
<keyword evidence="3 9" id="KW-0963">Cytoplasm</keyword>
<dbReference type="HAMAP" id="MF_02075">
    <property type="entry name" value="Asp_tRNA_synth_type2"/>
    <property type="match status" value="1"/>
</dbReference>
<dbReference type="InterPro" id="IPR006195">
    <property type="entry name" value="aa-tRNA-synth_II"/>
</dbReference>
<comment type="function">
    <text evidence="9">Aspartyl-tRNA synthetase with relaxed tRNA specificity since it is able to aspartylate not only its cognate tRNA(Asp) but also tRNA(Asn). Reaction proceeds in two steps: L-aspartate is first activated by ATP to form Asp-AMP and then transferred to the acceptor end of tRNA(Asp/Asn).</text>
</comment>
<evidence type="ECO:0000256" key="2">
    <source>
        <dbReference type="ARBA" id="ARBA00005312"/>
    </source>
</evidence>
<dbReference type="Pfam" id="PF01336">
    <property type="entry name" value="tRNA_anti-codon"/>
    <property type="match status" value="1"/>
</dbReference>
<dbReference type="GO" id="GO:0050560">
    <property type="term" value="F:aspartate-tRNA(Asn) ligase activity"/>
    <property type="evidence" value="ECO:0007669"/>
    <property type="project" value="UniProtKB-EC"/>
</dbReference>
<gene>
    <name evidence="9" type="primary">aspS</name>
    <name evidence="11" type="ORF">A3J58_03465</name>
</gene>
<dbReference type="InterPro" id="IPR004364">
    <property type="entry name" value="Aa-tRNA-synt_II"/>
</dbReference>
<feature type="binding site" evidence="9">
    <location>
        <position position="367"/>
    </location>
    <ligand>
        <name>L-aspartate</name>
        <dbReference type="ChEBI" id="CHEBI:29991"/>
    </ligand>
</feature>
<evidence type="ECO:0000313" key="11">
    <source>
        <dbReference type="EMBL" id="OHA03162.1"/>
    </source>
</evidence>
<dbReference type="InterPro" id="IPR004523">
    <property type="entry name" value="Asp-tRNA_synthase_2"/>
</dbReference>
<comment type="caution">
    <text evidence="9">Lacks conserved residue(s) required for the propagation of feature annotation.</text>
</comment>
<dbReference type="GO" id="GO:0005829">
    <property type="term" value="C:cytosol"/>
    <property type="evidence" value="ECO:0007669"/>
    <property type="project" value="TreeGrafter"/>
</dbReference>
<dbReference type="FunFam" id="3.30.930.10:FF:000038">
    <property type="entry name" value="Aspartate--tRNA ligase"/>
    <property type="match status" value="1"/>
</dbReference>
<name>A0A1G2KX63_9BACT</name>
<keyword evidence="5 9" id="KW-0547">Nucleotide-binding</keyword>
<comment type="subunit">
    <text evidence="9">Homodimer.</text>
</comment>
<dbReference type="NCBIfam" id="NF003483">
    <property type="entry name" value="PRK05159.1"/>
    <property type="match status" value="1"/>
</dbReference>
<sequence length="437" mass="49718">MRTLTKDIAAEAGKQITVAGFVQVIRDQGSIKFLILRDVSGTVQIVITKDKKEALATAAQLSTESVVEITGLAKAEKQAPGGFEVAADTITILSLADPELPIPVVEKGDQEETDQAIRLDWRWIDLRKPKHALVFKVWTVMEAAFREYWVSHGYTEIHSPKLIATPSESGSEVFEVKYFDRKAYLAQSPQFYKQMAMAAGFEKVFEVGPVFRAEPSFTSRHATEFTGYDMEISYIQSHEDVMQEEERVIQYAVQKVKDAYQKEIRELLGRDIPVPSIPFPRVSMREAKEILKGMGVASEKEGDLSPEEERKICEYFLEKEGHEFVFVTEYPIGVRPFYHMRDPENPAVTKSFDLLWNGLEVTTGAQREHRIDALVAQAKEKGMRIESIQFYLNFFRYGCPPHGGFGMGPNRMLMKLLNIENVRDVSFLYRGVKRLEP</sequence>
<dbReference type="Proteomes" id="UP000178510">
    <property type="component" value="Unassembled WGS sequence"/>
</dbReference>
<feature type="binding site" evidence="9">
    <location>
        <begin position="408"/>
        <end position="411"/>
    </location>
    <ligand>
        <name>ATP</name>
        <dbReference type="ChEBI" id="CHEBI:30616"/>
    </ligand>
</feature>
<keyword evidence="7 9" id="KW-0648">Protein biosynthesis</keyword>
<dbReference type="AlphaFoldDB" id="A0A1G2KX63"/>
<feature type="domain" description="Aminoacyl-transfer RNA synthetases class-II family profile" evidence="10">
    <location>
        <begin position="135"/>
        <end position="437"/>
    </location>
</feature>
<evidence type="ECO:0000256" key="7">
    <source>
        <dbReference type="ARBA" id="ARBA00022917"/>
    </source>
</evidence>
<evidence type="ECO:0000256" key="1">
    <source>
        <dbReference type="ARBA" id="ARBA00004496"/>
    </source>
</evidence>
<dbReference type="InterPro" id="IPR002312">
    <property type="entry name" value="Asp/Asn-tRNA-synth_IIb"/>
</dbReference>
<evidence type="ECO:0000259" key="10">
    <source>
        <dbReference type="PROSITE" id="PS50862"/>
    </source>
</evidence>
<dbReference type="InterPro" id="IPR012340">
    <property type="entry name" value="NA-bd_OB-fold"/>
</dbReference>
<dbReference type="Pfam" id="PF00152">
    <property type="entry name" value="tRNA-synt_2"/>
    <property type="match status" value="1"/>
</dbReference>
<evidence type="ECO:0000313" key="12">
    <source>
        <dbReference type="Proteomes" id="UP000178510"/>
    </source>
</evidence>
<dbReference type="PRINTS" id="PR01042">
    <property type="entry name" value="TRNASYNTHASP"/>
</dbReference>
<dbReference type="InterPro" id="IPR004365">
    <property type="entry name" value="NA-bd_OB_tRNA"/>
</dbReference>
<dbReference type="GO" id="GO:0005524">
    <property type="term" value="F:ATP binding"/>
    <property type="evidence" value="ECO:0007669"/>
    <property type="project" value="UniProtKB-UniRule"/>
</dbReference>
<comment type="subcellular location">
    <subcellularLocation>
        <location evidence="1 9">Cytoplasm</location>
    </subcellularLocation>
</comment>
<feature type="binding site" evidence="9">
    <location>
        <begin position="212"/>
        <end position="214"/>
    </location>
    <ligand>
        <name>ATP</name>
        <dbReference type="ChEBI" id="CHEBI:30616"/>
    </ligand>
</feature>
<reference evidence="11 12" key="1">
    <citation type="journal article" date="2016" name="Nat. Commun.">
        <title>Thousands of microbial genomes shed light on interconnected biogeochemical processes in an aquifer system.</title>
        <authorList>
            <person name="Anantharaman K."/>
            <person name="Brown C.T."/>
            <person name="Hug L.A."/>
            <person name="Sharon I."/>
            <person name="Castelle C.J."/>
            <person name="Probst A.J."/>
            <person name="Thomas B.C."/>
            <person name="Singh A."/>
            <person name="Wilkins M.J."/>
            <person name="Karaoz U."/>
            <person name="Brodie E.L."/>
            <person name="Williams K.H."/>
            <person name="Hubbard S.S."/>
            <person name="Banfield J.F."/>
        </authorList>
    </citation>
    <scope>NUCLEOTIDE SEQUENCE [LARGE SCALE GENOMIC DNA]</scope>
</reference>
<feature type="binding site" evidence="9">
    <location>
        <position position="360"/>
    </location>
    <ligand>
        <name>ATP</name>
        <dbReference type="ChEBI" id="CHEBI:30616"/>
    </ligand>
</feature>
<feature type="site" description="Important for tRNA non-discrimination" evidence="9">
    <location>
        <position position="80"/>
    </location>
</feature>
<dbReference type="CDD" id="cd00776">
    <property type="entry name" value="AsxRS_core"/>
    <property type="match status" value="1"/>
</dbReference>
<dbReference type="NCBIfam" id="TIGR00458">
    <property type="entry name" value="aspS_nondisc"/>
    <property type="match status" value="1"/>
</dbReference>
<keyword evidence="6 9" id="KW-0067">ATP-binding</keyword>
<dbReference type="EC" id="6.1.1.23" evidence="9"/>
<dbReference type="EMBL" id="MHQM01000031">
    <property type="protein sequence ID" value="OHA03162.1"/>
    <property type="molecule type" value="Genomic_DNA"/>
</dbReference>
<dbReference type="STRING" id="1802274.A3J58_03465"/>
<dbReference type="PANTHER" id="PTHR43450:SF1">
    <property type="entry name" value="ASPARTATE--TRNA LIGASE, CYTOPLASMIC"/>
    <property type="match status" value="1"/>
</dbReference>